<dbReference type="Gene3D" id="3.40.50.1820">
    <property type="entry name" value="alpha/beta hydrolase"/>
    <property type="match status" value="1"/>
</dbReference>
<proteinExistence type="predicted"/>
<keyword evidence="3" id="KW-1185">Reference proteome</keyword>
<dbReference type="InterPro" id="IPR050228">
    <property type="entry name" value="Carboxylesterase_BioH"/>
</dbReference>
<dbReference type="EMBL" id="CP091139">
    <property type="protein sequence ID" value="UUT34602.1"/>
    <property type="molecule type" value="Genomic_DNA"/>
</dbReference>
<feature type="domain" description="AB hydrolase-1" evidence="1">
    <location>
        <begin position="36"/>
        <end position="269"/>
    </location>
</feature>
<protein>
    <submittedName>
        <fullName evidence="2">Alpha/beta hydrolase</fullName>
    </submittedName>
</protein>
<dbReference type="Pfam" id="PF12697">
    <property type="entry name" value="Abhydrolase_6"/>
    <property type="match status" value="1"/>
</dbReference>
<keyword evidence="2" id="KW-0378">Hydrolase</keyword>
<dbReference type="SUPFAM" id="SSF53474">
    <property type="entry name" value="alpha/beta-Hydrolases"/>
    <property type="match status" value="1"/>
</dbReference>
<dbReference type="PANTHER" id="PTHR43194:SF5">
    <property type="entry name" value="PIMELOYL-[ACYL-CARRIER PROTEIN] METHYL ESTER ESTERASE"/>
    <property type="match status" value="1"/>
</dbReference>
<evidence type="ECO:0000259" key="1">
    <source>
        <dbReference type="Pfam" id="PF12697"/>
    </source>
</evidence>
<name>A0ABY5NHF2_9MICO</name>
<gene>
    <name evidence="2" type="ORF">L2X98_29255</name>
</gene>
<dbReference type="InterPro" id="IPR029058">
    <property type="entry name" value="AB_hydrolase_fold"/>
</dbReference>
<dbReference type="InterPro" id="IPR000073">
    <property type="entry name" value="AB_hydrolase_1"/>
</dbReference>
<dbReference type="Proteomes" id="UP001054811">
    <property type="component" value="Chromosome"/>
</dbReference>
<dbReference type="PANTHER" id="PTHR43194">
    <property type="entry name" value="HYDROLASE ALPHA/BETA FOLD FAMILY"/>
    <property type="match status" value="1"/>
</dbReference>
<dbReference type="GO" id="GO:0016787">
    <property type="term" value="F:hydrolase activity"/>
    <property type="evidence" value="ECO:0007669"/>
    <property type="project" value="UniProtKB-KW"/>
</dbReference>
<evidence type="ECO:0000313" key="2">
    <source>
        <dbReference type="EMBL" id="UUT34602.1"/>
    </source>
</evidence>
<accession>A0ABY5NHF2</accession>
<dbReference type="RefSeq" id="WP_259611127.1">
    <property type="nucleotide sequence ID" value="NZ_CP091139.2"/>
</dbReference>
<organism evidence="2 3">
    <name type="scientific">Microbacterium elymi</name>
    <dbReference type="NCBI Taxonomy" id="2909587"/>
    <lineage>
        <taxon>Bacteria</taxon>
        <taxon>Bacillati</taxon>
        <taxon>Actinomycetota</taxon>
        <taxon>Actinomycetes</taxon>
        <taxon>Micrococcales</taxon>
        <taxon>Microbacteriaceae</taxon>
        <taxon>Microbacterium</taxon>
    </lineage>
</organism>
<evidence type="ECO:0000313" key="3">
    <source>
        <dbReference type="Proteomes" id="UP001054811"/>
    </source>
</evidence>
<reference evidence="2" key="1">
    <citation type="submission" date="2022-01" db="EMBL/GenBank/DDBJ databases">
        <title>Microbacterium eymi and Microbacterium rhizovicinus sp. nov., isolated from the rhizospheric soil of Elymus tsukushiensis, a plant native to the Dokdo Islands, Republic of Korea.</title>
        <authorList>
            <person name="Hwang Y.J."/>
        </authorList>
    </citation>
    <scope>NUCLEOTIDE SEQUENCE</scope>
    <source>
        <strain evidence="2">KUDC0405</strain>
    </source>
</reference>
<dbReference type="PRINTS" id="PR00111">
    <property type="entry name" value="ABHYDROLASE"/>
</dbReference>
<sequence length="287" mass="30715">MLDRLSLPAPRYVDLDGERIATYVFEPSSAEPIGDVVLCHGTPWSAAVWSPVAHHLASARRVYLYDMPGYGASISACSSDVDLVTQRRRFAAMLDHWGLSRPHVVAHDIGGAVALGAHLLEGVQMSSLYLADVVTLDPWGSPFFQLVAQHEEVFGALPASLHAALVHEYISGASNGKLDARVSARLASPWCTPEGQRAFYRQIAALKPAHTRPIVDDLARVACRVRVAWGEADPWIPVAQAAELATRIPGVADTFIIPAAGHLVPLEAAGVLGADVANWLDQGASRG</sequence>